<protein>
    <submittedName>
        <fullName evidence="1">Uncharacterized protein</fullName>
    </submittedName>
</protein>
<accession>A0A6C0KXV6</accession>
<name>A0A6C0KXV6_9ZZZZ</name>
<sequence>MIQSNFINEIGNKIKIKIKNKKDSGVNYKTKEKIFFDGVSITITGPTSLTKNVITYMEAEELFFTLKKFLNK</sequence>
<organism evidence="1">
    <name type="scientific">viral metagenome</name>
    <dbReference type="NCBI Taxonomy" id="1070528"/>
    <lineage>
        <taxon>unclassified sequences</taxon>
        <taxon>metagenomes</taxon>
        <taxon>organismal metagenomes</taxon>
    </lineage>
</organism>
<dbReference type="EMBL" id="MN740990">
    <property type="protein sequence ID" value="QHU21510.1"/>
    <property type="molecule type" value="Genomic_DNA"/>
</dbReference>
<proteinExistence type="predicted"/>
<reference evidence="1" key="1">
    <citation type="journal article" date="2020" name="Nature">
        <title>Giant virus diversity and host interactions through global metagenomics.</title>
        <authorList>
            <person name="Schulz F."/>
            <person name="Roux S."/>
            <person name="Paez-Espino D."/>
            <person name="Jungbluth S."/>
            <person name="Walsh D.A."/>
            <person name="Denef V.J."/>
            <person name="McMahon K.D."/>
            <person name="Konstantinidis K.T."/>
            <person name="Eloe-Fadrosh E.A."/>
            <person name="Kyrpides N.C."/>
            <person name="Woyke T."/>
        </authorList>
    </citation>
    <scope>NUCLEOTIDE SEQUENCE</scope>
    <source>
        <strain evidence="1">GVMAG-S-3300013094-109</strain>
    </source>
</reference>
<dbReference type="AlphaFoldDB" id="A0A6C0KXV6"/>
<evidence type="ECO:0000313" key="1">
    <source>
        <dbReference type="EMBL" id="QHU21510.1"/>
    </source>
</evidence>